<evidence type="ECO:0000256" key="3">
    <source>
        <dbReference type="ARBA" id="ARBA00022448"/>
    </source>
</evidence>
<keyword evidence="8 9" id="KW-0472">Membrane</keyword>
<dbReference type="PANTHER" id="PTHR30386">
    <property type="entry name" value="MEMBRANE FUSION SUBUNIT OF EMRAB-TOLC MULTIDRUG EFFLUX PUMP"/>
    <property type="match status" value="1"/>
</dbReference>
<dbReference type="PRINTS" id="PR01490">
    <property type="entry name" value="RTXTOXIND"/>
</dbReference>
<evidence type="ECO:0000256" key="1">
    <source>
        <dbReference type="ARBA" id="ARBA00004377"/>
    </source>
</evidence>
<evidence type="ECO:0000259" key="12">
    <source>
        <dbReference type="Pfam" id="PF25994"/>
    </source>
</evidence>
<dbReference type="NCBIfam" id="TIGR01843">
    <property type="entry name" value="type_I_hlyD"/>
    <property type="match status" value="1"/>
</dbReference>
<dbReference type="Gene3D" id="2.40.50.100">
    <property type="match status" value="1"/>
</dbReference>
<dbReference type="EMBL" id="CP029426">
    <property type="protein sequence ID" value="AWM02731.1"/>
    <property type="molecule type" value="Genomic_DNA"/>
</dbReference>
<feature type="domain" description="AprE-like beta-barrel" evidence="13">
    <location>
        <begin position="401"/>
        <end position="504"/>
    </location>
</feature>
<dbReference type="AlphaFoldDB" id="A0A2U8PYN8"/>
<evidence type="ECO:0000256" key="5">
    <source>
        <dbReference type="ARBA" id="ARBA00022519"/>
    </source>
</evidence>
<dbReference type="GO" id="GO:0005886">
    <property type="term" value="C:plasma membrane"/>
    <property type="evidence" value="ECO:0007669"/>
    <property type="project" value="UniProtKB-SubCell"/>
</dbReference>
<keyword evidence="5 9" id="KW-0997">Cell inner membrane</keyword>
<organism evidence="14 15">
    <name type="scientific">Bradyrhizobium amphicarpaeae</name>
    <dbReference type="NCBI Taxonomy" id="1404768"/>
    <lineage>
        <taxon>Bacteria</taxon>
        <taxon>Pseudomonadati</taxon>
        <taxon>Pseudomonadota</taxon>
        <taxon>Alphaproteobacteria</taxon>
        <taxon>Hyphomicrobiales</taxon>
        <taxon>Nitrobacteraceae</taxon>
        <taxon>Bradyrhizobium</taxon>
    </lineage>
</organism>
<gene>
    <name evidence="14" type="ORF">CIT40_23685</name>
</gene>
<evidence type="ECO:0000256" key="9">
    <source>
        <dbReference type="RuleBase" id="RU365093"/>
    </source>
</evidence>
<feature type="coiled-coil region" evidence="10">
    <location>
        <begin position="229"/>
        <end position="256"/>
    </location>
</feature>
<accession>A0A2U8PYN8</accession>
<feature type="compositionally biased region" description="Low complexity" evidence="11">
    <location>
        <begin position="20"/>
        <end position="29"/>
    </location>
</feature>
<evidence type="ECO:0000256" key="4">
    <source>
        <dbReference type="ARBA" id="ARBA00022475"/>
    </source>
</evidence>
<keyword evidence="4 9" id="KW-1003">Cell membrane</keyword>
<dbReference type="InterPro" id="IPR050739">
    <property type="entry name" value="MFP"/>
</dbReference>
<dbReference type="KEGG" id="brq:CIT40_23685"/>
<keyword evidence="3 9" id="KW-0813">Transport</keyword>
<feature type="region of interest" description="Disordered" evidence="11">
    <location>
        <begin position="1"/>
        <end position="29"/>
    </location>
</feature>
<evidence type="ECO:0000256" key="11">
    <source>
        <dbReference type="SAM" id="MobiDB-lite"/>
    </source>
</evidence>
<keyword evidence="6 9" id="KW-0812">Transmembrane</keyword>
<protein>
    <recommendedName>
        <fullName evidence="9">Membrane fusion protein (MFP) family protein</fullName>
    </recommendedName>
</protein>
<comment type="subcellular location">
    <subcellularLocation>
        <location evidence="1 9">Cell inner membrane</location>
        <topology evidence="1 9">Single-pass membrane protein</topology>
    </subcellularLocation>
</comment>
<reference evidence="14 15" key="1">
    <citation type="journal article" date="2017" name="Syst. Appl. Microbiol.">
        <title>Soybeans inoculated with root zone soils of Canadian native legumes harbour diverse and novel Bradyrhizobium spp. that possess agricultural potential.</title>
        <authorList>
            <person name="Bromfield E.S.P."/>
            <person name="Cloutier S."/>
            <person name="Tambong J.T."/>
            <person name="Tran Thi T.V."/>
        </authorList>
    </citation>
    <scope>NUCLEOTIDE SEQUENCE [LARGE SCALE GENOMIC DNA]</scope>
    <source>
        <strain evidence="14 15">39S1MB</strain>
    </source>
</reference>
<evidence type="ECO:0000256" key="2">
    <source>
        <dbReference type="ARBA" id="ARBA00009477"/>
    </source>
</evidence>
<keyword evidence="15" id="KW-1185">Reference proteome</keyword>
<dbReference type="Pfam" id="PF25994">
    <property type="entry name" value="HH_AprE"/>
    <property type="match status" value="1"/>
</dbReference>
<dbReference type="Gene3D" id="1.10.287.470">
    <property type="entry name" value="Helix hairpin bin"/>
    <property type="match status" value="1"/>
</dbReference>
<feature type="compositionally biased region" description="Basic residues" evidence="11">
    <location>
        <begin position="1"/>
        <end position="11"/>
    </location>
</feature>
<dbReference type="InterPro" id="IPR010129">
    <property type="entry name" value="T1SS_HlyD"/>
</dbReference>
<evidence type="ECO:0000256" key="7">
    <source>
        <dbReference type="ARBA" id="ARBA00022989"/>
    </source>
</evidence>
<keyword evidence="7 9" id="KW-1133">Transmembrane helix</keyword>
<dbReference type="Pfam" id="PF26002">
    <property type="entry name" value="Beta-barrel_AprE"/>
    <property type="match status" value="1"/>
</dbReference>
<dbReference type="Gene3D" id="2.40.30.170">
    <property type="match status" value="1"/>
</dbReference>
<evidence type="ECO:0000256" key="6">
    <source>
        <dbReference type="ARBA" id="ARBA00022692"/>
    </source>
</evidence>
<evidence type="ECO:0000259" key="13">
    <source>
        <dbReference type="Pfam" id="PF26002"/>
    </source>
</evidence>
<evidence type="ECO:0000313" key="15">
    <source>
        <dbReference type="Proteomes" id="UP000215884"/>
    </source>
</evidence>
<name>A0A2U8PYN8_9BRAD</name>
<evidence type="ECO:0000313" key="14">
    <source>
        <dbReference type="EMBL" id="AWM02731.1"/>
    </source>
</evidence>
<feature type="domain" description="AprE-like long alpha-helical hairpin" evidence="12">
    <location>
        <begin position="174"/>
        <end position="356"/>
    </location>
</feature>
<sequence length="527" mass="58510">MRPDRHRRSRRDYRDRRSPDAAALRRPLRPALHQANGAQHVTAWVAERFPMLARHWAVLRASWSMQNEADRNRRPLSDHEFLPAALEIMEKPPSPGLRMLLLMTCGFFTAALVWSVIGTVDVVAVASGKIIPSSKVKTIQPMEIGSVRAIHVANGQHVEEGQLLVELDPTLATADESQARQNLQASRLIQARNAALLAYLAGRPTGFVAPDDTPEAMVAVEEQYVRASIAEYEAQVASLQQQIAQRAAELTSAEVEINKLRLTLPLVEQSLEARRLLTEQGNFARLRLLEYEQQRIEHVQNVDVQLANVARARAAMTALEAEIRKLRETFGKTAVTEMVQARDKAQLAAEDLRKTTRRRELLALRAPVAGTVQQLVVATIGGVVQPAQPLMTVVPDGAEIEVEAQVLNKDIGFVREGQPVRVKLEAFPFTDYGLVPGIVESISRDAIDLSQSGGQPQRDDKGRPVQPGLVYAARIRLLQTSIRIRDRQQTLGPGLSVQAEIKTGERRIIQYLLSPITQSLDEAGRER</sequence>
<dbReference type="SUPFAM" id="SSF111369">
    <property type="entry name" value="HlyD-like secretion proteins"/>
    <property type="match status" value="1"/>
</dbReference>
<evidence type="ECO:0000256" key="10">
    <source>
        <dbReference type="SAM" id="Coils"/>
    </source>
</evidence>
<dbReference type="InterPro" id="IPR058781">
    <property type="entry name" value="HH_AprE-like"/>
</dbReference>
<dbReference type="GO" id="GO:0009306">
    <property type="term" value="P:protein secretion"/>
    <property type="evidence" value="ECO:0007669"/>
    <property type="project" value="InterPro"/>
</dbReference>
<keyword evidence="10" id="KW-0175">Coiled coil</keyword>
<dbReference type="PANTHER" id="PTHR30386:SF27">
    <property type="entry name" value="MEMBRANE FUSION PROTEIN (MFP) FAMILY PROTEIN"/>
    <property type="match status" value="1"/>
</dbReference>
<reference evidence="14 15" key="2">
    <citation type="journal article" date="2019" name="Int. J. Syst. Evol. Microbiol.">
        <title>Description and complete genome sequence of Bradyrhizobium amphicarpaeae sp. nov., harbouring photosystem and nitrogen-fixation genes.</title>
        <authorList>
            <person name="Bromfield E.S.P."/>
            <person name="Cloutier S."/>
            <person name="Nguyen H.D.T."/>
        </authorList>
    </citation>
    <scope>NUCLEOTIDE SEQUENCE [LARGE SCALE GENOMIC DNA]</scope>
    <source>
        <strain evidence="14 15">39S1MB</strain>
    </source>
</reference>
<dbReference type="InterPro" id="IPR058982">
    <property type="entry name" value="Beta-barrel_AprE"/>
</dbReference>
<dbReference type="PROSITE" id="PS00543">
    <property type="entry name" value="HLYD_FAMILY"/>
    <property type="match status" value="1"/>
</dbReference>
<dbReference type="OrthoDB" id="9810980at2"/>
<comment type="similarity">
    <text evidence="2 9">Belongs to the membrane fusion protein (MFP) (TC 8.A.1) family.</text>
</comment>
<evidence type="ECO:0000256" key="8">
    <source>
        <dbReference type="ARBA" id="ARBA00023136"/>
    </source>
</evidence>
<feature type="transmembrane region" description="Helical" evidence="9">
    <location>
        <begin position="99"/>
        <end position="117"/>
    </location>
</feature>
<dbReference type="Proteomes" id="UP000215884">
    <property type="component" value="Chromosome"/>
</dbReference>
<dbReference type="InterPro" id="IPR006144">
    <property type="entry name" value="Secretion_HlyD_CS"/>
</dbReference>
<proteinExistence type="inferred from homology"/>